<dbReference type="EMBL" id="JACOGD010000001">
    <property type="protein sequence ID" value="MBC3930407.1"/>
    <property type="molecule type" value="Genomic_DNA"/>
</dbReference>
<proteinExistence type="predicted"/>
<reference evidence="1 2" key="1">
    <citation type="submission" date="2020-08" db="EMBL/GenBank/DDBJ databases">
        <title>Novel species isolated from subtropical streams in China.</title>
        <authorList>
            <person name="Lu H."/>
        </authorList>
    </citation>
    <scope>NUCLEOTIDE SEQUENCE [LARGE SCALE GENOMIC DNA]</scope>
    <source>
        <strain evidence="1 2">CY22W</strain>
    </source>
</reference>
<protein>
    <submittedName>
        <fullName evidence="1">Uncharacterized protein</fullName>
    </submittedName>
</protein>
<dbReference type="Proteomes" id="UP000654304">
    <property type="component" value="Unassembled WGS sequence"/>
</dbReference>
<gene>
    <name evidence="1" type="ORF">H8K43_01885</name>
</gene>
<evidence type="ECO:0000313" key="1">
    <source>
        <dbReference type="EMBL" id="MBC3930407.1"/>
    </source>
</evidence>
<name>A0ABR7A0I2_9BURK</name>
<sequence length="85" mass="9994">MINKQNSPVGWAMLMYELEDAKEHLSNLINQIESDPDYEEANLRIDLGHVYSHLNRAWHRRDKADDVSEQEWIEASKFPSDLEPI</sequence>
<dbReference type="RefSeq" id="WP_186902284.1">
    <property type="nucleotide sequence ID" value="NZ_JACOGD010000001.1"/>
</dbReference>
<comment type="caution">
    <text evidence="1">The sequence shown here is derived from an EMBL/GenBank/DDBJ whole genome shotgun (WGS) entry which is preliminary data.</text>
</comment>
<evidence type="ECO:0000313" key="2">
    <source>
        <dbReference type="Proteomes" id="UP000654304"/>
    </source>
</evidence>
<keyword evidence="2" id="KW-1185">Reference proteome</keyword>
<accession>A0ABR7A0I2</accession>
<organism evidence="1 2">
    <name type="scientific">Undibacterium curvum</name>
    <dbReference type="NCBI Taxonomy" id="2762294"/>
    <lineage>
        <taxon>Bacteria</taxon>
        <taxon>Pseudomonadati</taxon>
        <taxon>Pseudomonadota</taxon>
        <taxon>Betaproteobacteria</taxon>
        <taxon>Burkholderiales</taxon>
        <taxon>Oxalobacteraceae</taxon>
        <taxon>Undibacterium</taxon>
    </lineage>
</organism>